<dbReference type="InParanoid" id="A0A1X2HWH1"/>
<comment type="caution">
    <text evidence="2">The sequence shown here is derived from an EMBL/GenBank/DDBJ whole genome shotgun (WGS) entry which is preliminary data.</text>
</comment>
<proteinExistence type="predicted"/>
<dbReference type="EMBL" id="MCGN01000001">
    <property type="protein sequence ID" value="ORZ03945.1"/>
    <property type="molecule type" value="Genomic_DNA"/>
</dbReference>
<protein>
    <submittedName>
        <fullName evidence="2">Uncharacterized protein</fullName>
    </submittedName>
</protein>
<keyword evidence="1" id="KW-0472">Membrane</keyword>
<evidence type="ECO:0000256" key="1">
    <source>
        <dbReference type="SAM" id="Phobius"/>
    </source>
</evidence>
<dbReference type="AlphaFoldDB" id="A0A1X2HWH1"/>
<accession>A0A1X2HWH1</accession>
<feature type="transmembrane region" description="Helical" evidence="1">
    <location>
        <begin position="67"/>
        <end position="92"/>
    </location>
</feature>
<keyword evidence="1" id="KW-1133">Transmembrane helix</keyword>
<evidence type="ECO:0000313" key="2">
    <source>
        <dbReference type="EMBL" id="ORZ03945.1"/>
    </source>
</evidence>
<reference evidence="2 3" key="1">
    <citation type="submission" date="2016-07" db="EMBL/GenBank/DDBJ databases">
        <title>Pervasive Adenine N6-methylation of Active Genes in Fungi.</title>
        <authorList>
            <consortium name="DOE Joint Genome Institute"/>
            <person name="Mondo S.J."/>
            <person name="Dannebaum R.O."/>
            <person name="Kuo R.C."/>
            <person name="Labutti K."/>
            <person name="Haridas S."/>
            <person name="Kuo A."/>
            <person name="Salamov A."/>
            <person name="Ahrendt S.R."/>
            <person name="Lipzen A."/>
            <person name="Sullivan W."/>
            <person name="Andreopoulos W.B."/>
            <person name="Clum A."/>
            <person name="Lindquist E."/>
            <person name="Daum C."/>
            <person name="Ramamoorthy G.K."/>
            <person name="Gryganskyi A."/>
            <person name="Culley D."/>
            <person name="Magnuson J.K."/>
            <person name="James T.Y."/>
            <person name="O'Malley M.A."/>
            <person name="Stajich J.E."/>
            <person name="Spatafora J.W."/>
            <person name="Visel A."/>
            <person name="Grigoriev I.V."/>
        </authorList>
    </citation>
    <scope>NUCLEOTIDE SEQUENCE [LARGE SCALE GENOMIC DNA]</scope>
    <source>
        <strain evidence="2 3">NRRL 2496</strain>
    </source>
</reference>
<organism evidence="2 3">
    <name type="scientific">Syncephalastrum racemosum</name>
    <name type="common">Filamentous fungus</name>
    <dbReference type="NCBI Taxonomy" id="13706"/>
    <lineage>
        <taxon>Eukaryota</taxon>
        <taxon>Fungi</taxon>
        <taxon>Fungi incertae sedis</taxon>
        <taxon>Mucoromycota</taxon>
        <taxon>Mucoromycotina</taxon>
        <taxon>Mucoromycetes</taxon>
        <taxon>Mucorales</taxon>
        <taxon>Syncephalastraceae</taxon>
        <taxon>Syncephalastrum</taxon>
    </lineage>
</organism>
<sequence length="112" mass="12801">MSQKKKILFEVVGLRGSVRADLIHSLSIIVFSFFFTSILSQFTFPPTMALCLHMKADHDYLYLVKRIPVLVLGFANFRALLFLFLLVTAFLFSFIRTSLLFQLIVSYSSALV</sequence>
<keyword evidence="3" id="KW-1185">Reference proteome</keyword>
<dbReference type="Proteomes" id="UP000242180">
    <property type="component" value="Unassembled WGS sequence"/>
</dbReference>
<feature type="transmembrane region" description="Helical" evidence="1">
    <location>
        <begin position="21"/>
        <end position="44"/>
    </location>
</feature>
<evidence type="ECO:0000313" key="3">
    <source>
        <dbReference type="Proteomes" id="UP000242180"/>
    </source>
</evidence>
<gene>
    <name evidence="2" type="ORF">BCR43DRAFT_68114</name>
</gene>
<keyword evidence="1" id="KW-0812">Transmembrane</keyword>
<name>A0A1X2HWH1_SYNRA</name>